<gene>
    <name evidence="2" type="ORF">B0H17DRAFT_1265354</name>
</gene>
<evidence type="ECO:0000256" key="1">
    <source>
        <dbReference type="SAM" id="Phobius"/>
    </source>
</evidence>
<dbReference type="EMBL" id="JARKIE010000305">
    <property type="protein sequence ID" value="KAJ7655906.1"/>
    <property type="molecule type" value="Genomic_DNA"/>
</dbReference>
<keyword evidence="1" id="KW-0812">Transmembrane</keyword>
<accession>A0AAD7CP53</accession>
<feature type="transmembrane region" description="Helical" evidence="1">
    <location>
        <begin position="94"/>
        <end position="122"/>
    </location>
</feature>
<comment type="caution">
    <text evidence="2">The sequence shown here is derived from an EMBL/GenBank/DDBJ whole genome shotgun (WGS) entry which is preliminary data.</text>
</comment>
<keyword evidence="3" id="KW-1185">Reference proteome</keyword>
<evidence type="ECO:0000313" key="2">
    <source>
        <dbReference type="EMBL" id="KAJ7655906.1"/>
    </source>
</evidence>
<name>A0AAD7CP53_MYCRO</name>
<keyword evidence="1" id="KW-1133">Transmembrane helix</keyword>
<protein>
    <submittedName>
        <fullName evidence="2">Uncharacterized protein</fullName>
    </submittedName>
</protein>
<keyword evidence="1" id="KW-0472">Membrane</keyword>
<sequence>MGYHDFNCSNVLPTDTTWLSGNTTAAAKFLSMADSALFATFTLGKMGDQPWGPLTDTSDALAAVQVPVLANNTLPPTSTGGGSSSSSTSSDGHAIPIALIVGPIVGGLVLVFVGLLVVFWWLRRQNVCQPFIMGNPGDDAHIRTSSVISLSGLAAMDSQSSSLVYGVYTELYPNLHPKLLQNMEFVSGHPHLHSMILPTQFQKEDTTTWQRNAAAGPASNTLEILSEKTLKHSLAAPDPPPSYSSIEDFGG</sequence>
<proteinExistence type="predicted"/>
<reference evidence="2" key="1">
    <citation type="submission" date="2023-03" db="EMBL/GenBank/DDBJ databases">
        <title>Massive genome expansion in bonnet fungi (Mycena s.s.) driven by repeated elements and novel gene families across ecological guilds.</title>
        <authorList>
            <consortium name="Lawrence Berkeley National Laboratory"/>
            <person name="Harder C.B."/>
            <person name="Miyauchi S."/>
            <person name="Viragh M."/>
            <person name="Kuo A."/>
            <person name="Thoen E."/>
            <person name="Andreopoulos B."/>
            <person name="Lu D."/>
            <person name="Skrede I."/>
            <person name="Drula E."/>
            <person name="Henrissat B."/>
            <person name="Morin E."/>
            <person name="Kohler A."/>
            <person name="Barry K."/>
            <person name="LaButti K."/>
            <person name="Morin E."/>
            <person name="Salamov A."/>
            <person name="Lipzen A."/>
            <person name="Mereny Z."/>
            <person name="Hegedus B."/>
            <person name="Baldrian P."/>
            <person name="Stursova M."/>
            <person name="Weitz H."/>
            <person name="Taylor A."/>
            <person name="Grigoriev I.V."/>
            <person name="Nagy L.G."/>
            <person name="Martin F."/>
            <person name="Kauserud H."/>
        </authorList>
    </citation>
    <scope>NUCLEOTIDE SEQUENCE</scope>
    <source>
        <strain evidence="2">CBHHK067</strain>
    </source>
</reference>
<evidence type="ECO:0000313" key="3">
    <source>
        <dbReference type="Proteomes" id="UP001221757"/>
    </source>
</evidence>
<organism evidence="2 3">
    <name type="scientific">Mycena rosella</name>
    <name type="common">Pink bonnet</name>
    <name type="synonym">Agaricus rosellus</name>
    <dbReference type="NCBI Taxonomy" id="1033263"/>
    <lineage>
        <taxon>Eukaryota</taxon>
        <taxon>Fungi</taxon>
        <taxon>Dikarya</taxon>
        <taxon>Basidiomycota</taxon>
        <taxon>Agaricomycotina</taxon>
        <taxon>Agaricomycetes</taxon>
        <taxon>Agaricomycetidae</taxon>
        <taxon>Agaricales</taxon>
        <taxon>Marasmiineae</taxon>
        <taxon>Mycenaceae</taxon>
        <taxon>Mycena</taxon>
    </lineage>
</organism>
<dbReference type="AlphaFoldDB" id="A0AAD7CP53"/>
<dbReference type="Proteomes" id="UP001221757">
    <property type="component" value="Unassembled WGS sequence"/>
</dbReference>